<evidence type="ECO:0000313" key="1">
    <source>
        <dbReference type="EMBL" id="RMA58823.1"/>
    </source>
</evidence>
<organism evidence="1 2">
    <name type="scientific">Ulvibacter antarcticus</name>
    <dbReference type="NCBI Taxonomy" id="442714"/>
    <lineage>
        <taxon>Bacteria</taxon>
        <taxon>Pseudomonadati</taxon>
        <taxon>Bacteroidota</taxon>
        <taxon>Flavobacteriia</taxon>
        <taxon>Flavobacteriales</taxon>
        <taxon>Flavobacteriaceae</taxon>
        <taxon>Ulvibacter</taxon>
    </lineage>
</organism>
<keyword evidence="2" id="KW-1185">Reference proteome</keyword>
<reference evidence="1 2" key="1">
    <citation type="submission" date="2018-10" db="EMBL/GenBank/DDBJ databases">
        <title>Genomic Encyclopedia of Archaeal and Bacterial Type Strains, Phase II (KMG-II): from individual species to whole genera.</title>
        <authorList>
            <person name="Goeker M."/>
        </authorList>
    </citation>
    <scope>NUCLEOTIDE SEQUENCE [LARGE SCALE GENOMIC DNA]</scope>
    <source>
        <strain evidence="1 2">DSM 23424</strain>
    </source>
</reference>
<sequence>MTPNYLLLMKKIYTFIAVSLVLSITVSKAQEVGIGTTDPKSTLDIQIANPSSPSNTDGLLIPRISNFPTTNPGNQQDGMIVFLTSATGTYKKGFHYWDNTPKKWIAYNEEWNDGNVAQVHSGFTPNLIYARQADATGTDVVVLDSGHIGMGTSAPEESLELKLVGDNDIQITSASAPDAPQLTFYTMNDTFESPDFMNDDDPIGYITGKVWAGSGKSGDVANIQLKADGNHSSGNLPTKIEFAVTEPGDSGITEHEPEMVIRSTGNVGIGITNPTAVLNLKAGTSSANSAPLKLTAGTNLSTAEQGAIEFDGTNLYFTPNTTRKVFLNGVSNSQSLNFPNIGSRGTSELTMSVTGAITTSSCSCAPAPGIENNLQWSCYVSSAGVVTIRLTNVSSGSVNPSDRNWKVTVID</sequence>
<proteinExistence type="predicted"/>
<dbReference type="EMBL" id="REFC01000013">
    <property type="protein sequence ID" value="RMA58823.1"/>
    <property type="molecule type" value="Genomic_DNA"/>
</dbReference>
<dbReference type="AlphaFoldDB" id="A0A3L9YDP0"/>
<protein>
    <submittedName>
        <fullName evidence="1">Uncharacterized protein</fullName>
    </submittedName>
</protein>
<gene>
    <name evidence="1" type="ORF">BXY75_2202</name>
</gene>
<dbReference type="Proteomes" id="UP000271339">
    <property type="component" value="Unassembled WGS sequence"/>
</dbReference>
<evidence type="ECO:0000313" key="2">
    <source>
        <dbReference type="Proteomes" id="UP000271339"/>
    </source>
</evidence>
<accession>A0A3L9YDP0</accession>
<name>A0A3L9YDP0_9FLAO</name>
<comment type="caution">
    <text evidence="1">The sequence shown here is derived from an EMBL/GenBank/DDBJ whole genome shotgun (WGS) entry which is preliminary data.</text>
</comment>